<dbReference type="EMBL" id="CP029684">
    <property type="protein sequence ID" value="QAS69733.1"/>
    <property type="molecule type" value="Genomic_DNA"/>
</dbReference>
<gene>
    <name evidence="4" type="primary">rihC</name>
    <name evidence="5" type="ORF">DLJ48_03955</name>
    <name evidence="4" type="ORF">EVC35_03780</name>
</gene>
<keyword evidence="1 4" id="KW-0378">Hydrolase</keyword>
<dbReference type="EMBL" id="SDWY01000002">
    <property type="protein sequence ID" value="MDN6900125.1"/>
    <property type="molecule type" value="Genomic_DNA"/>
</dbReference>
<reference evidence="5 6" key="1">
    <citation type="journal article" date="2019" name="Syst. Appl. Microbiol.">
        <title>Oenococcus sicerae sp. nov., isolated from French cider.</title>
        <authorList>
            <person name="Cousin F.J."/>
            <person name="Le Guellec R."/>
            <person name="Chagnot C."/>
            <person name="Goux D."/>
            <person name="Dalmasso M."/>
            <person name="Laplace J.M."/>
            <person name="Cretenet M."/>
        </authorList>
    </citation>
    <scope>NUCLEOTIDE SEQUENCE [LARGE SCALE GENOMIC DNA]</scope>
    <source>
        <strain evidence="5 6">UCMA 15228</strain>
    </source>
</reference>
<dbReference type="PANTHER" id="PTHR12304">
    <property type="entry name" value="INOSINE-URIDINE PREFERRING NUCLEOSIDE HYDROLASE"/>
    <property type="match status" value="1"/>
</dbReference>
<feature type="domain" description="Inosine/uridine-preferring nucleoside hydrolase" evidence="3">
    <location>
        <begin position="3"/>
        <end position="290"/>
    </location>
</feature>
<dbReference type="Proteomes" id="UP001167919">
    <property type="component" value="Unassembled WGS sequence"/>
</dbReference>
<dbReference type="InterPro" id="IPR015910">
    <property type="entry name" value="I/U_nuclsd_hydro_CS"/>
</dbReference>
<dbReference type="GO" id="GO:0005829">
    <property type="term" value="C:cytosol"/>
    <property type="evidence" value="ECO:0007669"/>
    <property type="project" value="TreeGrafter"/>
</dbReference>
<evidence type="ECO:0000256" key="1">
    <source>
        <dbReference type="ARBA" id="ARBA00022801"/>
    </source>
</evidence>
<dbReference type="PROSITE" id="PS01247">
    <property type="entry name" value="IUNH"/>
    <property type="match status" value="1"/>
</dbReference>
<dbReference type="PANTHER" id="PTHR12304:SF15">
    <property type="entry name" value="NON-SPECIFIC RIBONUCLEOSIDE HYDROLASE RIHC"/>
    <property type="match status" value="1"/>
</dbReference>
<keyword evidence="6" id="KW-1185">Reference proteome</keyword>
<protein>
    <submittedName>
        <fullName evidence="4">Ribonucleoside hydrolase RihC</fullName>
    </submittedName>
</protein>
<dbReference type="RefSeq" id="WP_128686110.1">
    <property type="nucleotide sequence ID" value="NZ_CP029684.2"/>
</dbReference>
<evidence type="ECO:0000313" key="4">
    <source>
        <dbReference type="EMBL" id="MDN6900125.1"/>
    </source>
</evidence>
<dbReference type="Proteomes" id="UP000286907">
    <property type="component" value="Chromosome"/>
</dbReference>
<dbReference type="SUPFAM" id="SSF53590">
    <property type="entry name" value="Nucleoside hydrolase"/>
    <property type="match status" value="1"/>
</dbReference>
<dbReference type="InterPro" id="IPR023186">
    <property type="entry name" value="IUNH"/>
</dbReference>
<evidence type="ECO:0000313" key="5">
    <source>
        <dbReference type="EMBL" id="QAS69733.1"/>
    </source>
</evidence>
<reference evidence="4" key="2">
    <citation type="submission" date="2019-01" db="EMBL/GenBank/DDBJ databases">
        <title>Oenococcus sicerae UCMA17102.</title>
        <authorList>
            <person name="Cousin F.J."/>
            <person name="Le Guellec R."/>
            <person name="Cretenet M."/>
        </authorList>
    </citation>
    <scope>NUCLEOTIDE SEQUENCE</scope>
    <source>
        <strain evidence="4">UCMA17102</strain>
    </source>
</reference>
<sequence length="302" mass="32995">MNVIIDTDPGIDDAVALSVILNNDCFNVQLITTVAGNVTVEKTTKNALKIADFFHATVPIAAGASRPLIKTFEDAARIHGESGMAGYEFAEPTRQPSVQTAVEAWHELLTQSSEKITLILTGSYTNFALWYREYPKDAAKIDKVIAMGGTLSSGNMTSAAEFNVFTDPDAAKILLASELPITMIGLDVTLKALVNQKWLDDISALNQSGSMIASLISHYNDRHVDGWPLHDVNTIGYLCHPDFYQAKRLWVDVITDGPAIGETVADIRAAYHQGQTNVTVVTDINQPAFAQWLKTEISLMLR</sequence>
<dbReference type="AlphaFoldDB" id="A0AAJ1RAA6"/>
<dbReference type="GO" id="GO:0045437">
    <property type="term" value="F:uridine nucleosidase activity"/>
    <property type="evidence" value="ECO:0007669"/>
    <property type="project" value="UniProtKB-ARBA"/>
</dbReference>
<dbReference type="NCBIfam" id="NF008036">
    <property type="entry name" value="PRK10768.1"/>
    <property type="match status" value="1"/>
</dbReference>
<dbReference type="CDD" id="cd02651">
    <property type="entry name" value="nuc_hydro_IU_UC_XIUA"/>
    <property type="match status" value="1"/>
</dbReference>
<dbReference type="GO" id="GO:0008477">
    <property type="term" value="F:purine nucleosidase activity"/>
    <property type="evidence" value="ECO:0007669"/>
    <property type="project" value="TreeGrafter"/>
</dbReference>
<dbReference type="InterPro" id="IPR001910">
    <property type="entry name" value="Inosine/uridine_hydrolase_dom"/>
</dbReference>
<dbReference type="Gene3D" id="3.90.245.10">
    <property type="entry name" value="Ribonucleoside hydrolase-like"/>
    <property type="match status" value="1"/>
</dbReference>
<organism evidence="4 7">
    <name type="scientific">Oenococcus sicerae</name>
    <dbReference type="NCBI Taxonomy" id="2203724"/>
    <lineage>
        <taxon>Bacteria</taxon>
        <taxon>Bacillati</taxon>
        <taxon>Bacillota</taxon>
        <taxon>Bacilli</taxon>
        <taxon>Lactobacillales</taxon>
        <taxon>Lactobacillaceae</taxon>
        <taxon>Oenococcus</taxon>
    </lineage>
</organism>
<accession>A0AAJ1RAA6</accession>
<dbReference type="GO" id="GO:0006152">
    <property type="term" value="P:purine nucleoside catabolic process"/>
    <property type="evidence" value="ECO:0007669"/>
    <property type="project" value="TreeGrafter"/>
</dbReference>
<evidence type="ECO:0000313" key="7">
    <source>
        <dbReference type="Proteomes" id="UP001167919"/>
    </source>
</evidence>
<proteinExistence type="predicted"/>
<reference evidence="5" key="3">
    <citation type="submission" date="2020-01" db="EMBL/GenBank/DDBJ databases">
        <authorList>
            <person name="Cousin F.J."/>
            <person name="Le Guellec R."/>
            <person name="Cretenet M."/>
        </authorList>
    </citation>
    <scope>NUCLEOTIDE SEQUENCE</scope>
    <source>
        <strain evidence="5">UCMA 15228</strain>
    </source>
</reference>
<evidence type="ECO:0000256" key="2">
    <source>
        <dbReference type="ARBA" id="ARBA00023295"/>
    </source>
</evidence>
<dbReference type="Pfam" id="PF01156">
    <property type="entry name" value="IU_nuc_hydro"/>
    <property type="match status" value="1"/>
</dbReference>
<evidence type="ECO:0000259" key="3">
    <source>
        <dbReference type="Pfam" id="PF01156"/>
    </source>
</evidence>
<evidence type="ECO:0000313" key="6">
    <source>
        <dbReference type="Proteomes" id="UP000286907"/>
    </source>
</evidence>
<name>A0AAJ1RAA6_9LACO</name>
<dbReference type="InterPro" id="IPR036452">
    <property type="entry name" value="Ribo_hydro-like"/>
</dbReference>
<keyword evidence="2" id="KW-0326">Glycosidase</keyword>